<protein>
    <submittedName>
        <fullName evidence="1">Uncharacterized protein</fullName>
    </submittedName>
</protein>
<dbReference type="AlphaFoldDB" id="A0A2S2QF89"/>
<reference evidence="1" key="1">
    <citation type="submission" date="2018-04" db="EMBL/GenBank/DDBJ databases">
        <title>Transcriptome assembly of Sipha flava.</title>
        <authorList>
            <person name="Scully E.D."/>
            <person name="Geib S.M."/>
            <person name="Palmer N.A."/>
            <person name="Koch K."/>
            <person name="Bradshaw J."/>
            <person name="Heng-Moss T."/>
            <person name="Sarath G."/>
        </authorList>
    </citation>
    <scope>NUCLEOTIDE SEQUENCE</scope>
</reference>
<organism evidence="1">
    <name type="scientific">Sipha flava</name>
    <name type="common">yellow sugarcane aphid</name>
    <dbReference type="NCBI Taxonomy" id="143950"/>
    <lineage>
        <taxon>Eukaryota</taxon>
        <taxon>Metazoa</taxon>
        <taxon>Ecdysozoa</taxon>
        <taxon>Arthropoda</taxon>
        <taxon>Hexapoda</taxon>
        <taxon>Insecta</taxon>
        <taxon>Pterygota</taxon>
        <taxon>Neoptera</taxon>
        <taxon>Paraneoptera</taxon>
        <taxon>Hemiptera</taxon>
        <taxon>Sternorrhyncha</taxon>
        <taxon>Aphidomorpha</taxon>
        <taxon>Aphidoidea</taxon>
        <taxon>Aphididae</taxon>
        <taxon>Sipha</taxon>
    </lineage>
</organism>
<dbReference type="EMBL" id="GGMS01007204">
    <property type="protein sequence ID" value="MBY76407.1"/>
    <property type="molecule type" value="Transcribed_RNA"/>
</dbReference>
<evidence type="ECO:0000313" key="1">
    <source>
        <dbReference type="EMBL" id="MBY76407.1"/>
    </source>
</evidence>
<sequence>MLSMSILVSNIIDVHDVFTKCQVQCNSYDLKLRFVKTSENIKIVVNINKNMFFFRKNAVGFAIYVNDSHILNHKLTEKINQLGCVIYTAIHRYLFAVVRVM</sequence>
<gene>
    <name evidence="1" type="ORF">g.95003</name>
</gene>
<proteinExistence type="predicted"/>
<accession>A0A2S2QF89</accession>
<name>A0A2S2QF89_9HEMI</name>